<dbReference type="PROSITE" id="PS50119">
    <property type="entry name" value="ZF_BBOX"/>
    <property type="match status" value="1"/>
</dbReference>
<dbReference type="InterPro" id="IPR013083">
    <property type="entry name" value="Znf_RING/FYVE/PHD"/>
</dbReference>
<dbReference type="InterPro" id="IPR000315">
    <property type="entry name" value="Znf_B-box"/>
</dbReference>
<feature type="compositionally biased region" description="Basic and acidic residues" evidence="5">
    <location>
        <begin position="249"/>
        <end position="258"/>
    </location>
</feature>
<evidence type="ECO:0000256" key="5">
    <source>
        <dbReference type="SAM" id="MobiDB-lite"/>
    </source>
</evidence>
<dbReference type="GO" id="GO:0008270">
    <property type="term" value="F:zinc ion binding"/>
    <property type="evidence" value="ECO:0007669"/>
    <property type="project" value="UniProtKB-KW"/>
</dbReference>
<sequence>MAQQGVLLDQDQFCCSVCLDLLKEPVTIPCGHNYCRICIEGCWDQDDLKGVYRCPQCRHTFTTRPTLMKNNMLAELVEKLRKTGLQAAPPPALCYAGPGDVVCDFCTGTRKQKALMSCLACLASYCETHLQSHYEFPALKKHKLVKATAQLQEKICSHHDKLLEVYCRTDQQCICLLCTMDEHKGHDTVSAAAERTEKQRQLGMSQQKVQQRFQERKKELKELQQAVESFKVSIVDQRRHTISLLPSSQREREREREGPLSNPTDPTVGNRLSGPLSENRLVHVTDWAASSHNHE</sequence>
<organism evidence="8 9">
    <name type="scientific">Oncorhynchus kisutch</name>
    <name type="common">Coho salmon</name>
    <name type="synonym">Salmo kisutch</name>
    <dbReference type="NCBI Taxonomy" id="8019"/>
    <lineage>
        <taxon>Eukaryota</taxon>
        <taxon>Metazoa</taxon>
        <taxon>Chordata</taxon>
        <taxon>Craniata</taxon>
        <taxon>Vertebrata</taxon>
        <taxon>Euteleostomi</taxon>
        <taxon>Actinopterygii</taxon>
        <taxon>Neopterygii</taxon>
        <taxon>Teleostei</taxon>
        <taxon>Protacanthopterygii</taxon>
        <taxon>Salmoniformes</taxon>
        <taxon>Salmonidae</taxon>
        <taxon>Salmoninae</taxon>
        <taxon>Oncorhynchus</taxon>
    </lineage>
</organism>
<dbReference type="Gene3D" id="3.30.40.10">
    <property type="entry name" value="Zinc/RING finger domain, C3HC4 (zinc finger)"/>
    <property type="match status" value="1"/>
</dbReference>
<dbReference type="AlphaFoldDB" id="A0A8C7ITB0"/>
<proteinExistence type="predicted"/>
<dbReference type="SMART" id="SM00184">
    <property type="entry name" value="RING"/>
    <property type="match status" value="1"/>
</dbReference>
<dbReference type="GeneTree" id="ENSGT01150000286899"/>
<name>A0A8C7ITB0_ONCKI</name>
<evidence type="ECO:0008006" key="10">
    <source>
        <dbReference type="Google" id="ProtNLM"/>
    </source>
</evidence>
<dbReference type="PANTHER" id="PTHR25465:SF5">
    <property type="entry name" value="E3 UBIQUITIN_ISG15 LIGASE TRIM25-RELATED"/>
    <property type="match status" value="1"/>
</dbReference>
<dbReference type="PROSITE" id="PS50089">
    <property type="entry name" value="ZF_RING_2"/>
    <property type="match status" value="1"/>
</dbReference>
<evidence type="ECO:0000313" key="9">
    <source>
        <dbReference type="Proteomes" id="UP000694557"/>
    </source>
</evidence>
<dbReference type="SUPFAM" id="SSF57850">
    <property type="entry name" value="RING/U-box"/>
    <property type="match status" value="1"/>
</dbReference>
<keyword evidence="3" id="KW-0862">Zinc</keyword>
<evidence type="ECO:0000313" key="8">
    <source>
        <dbReference type="Ensembl" id="ENSOKIP00005077815.1"/>
    </source>
</evidence>
<dbReference type="InterPro" id="IPR051051">
    <property type="entry name" value="E3_ubiq-ligase_TRIM/RNF"/>
</dbReference>
<dbReference type="CDD" id="cd19802">
    <property type="entry name" value="Bbox1_TRIM8-like"/>
    <property type="match status" value="1"/>
</dbReference>
<dbReference type="SMART" id="SM00336">
    <property type="entry name" value="BBOX"/>
    <property type="match status" value="1"/>
</dbReference>
<feature type="domain" description="B box-type" evidence="7">
    <location>
        <begin position="151"/>
        <end position="191"/>
    </location>
</feature>
<evidence type="ECO:0000256" key="4">
    <source>
        <dbReference type="PROSITE-ProRule" id="PRU00024"/>
    </source>
</evidence>
<reference evidence="8" key="1">
    <citation type="submission" date="2025-05" db="UniProtKB">
        <authorList>
            <consortium name="Ensembl"/>
        </authorList>
    </citation>
    <scope>IDENTIFICATION</scope>
</reference>
<keyword evidence="2 4" id="KW-0863">Zinc-finger</keyword>
<dbReference type="PANTHER" id="PTHR25465">
    <property type="entry name" value="B-BOX DOMAIN CONTAINING"/>
    <property type="match status" value="1"/>
</dbReference>
<dbReference type="InterPro" id="IPR017907">
    <property type="entry name" value="Znf_RING_CS"/>
</dbReference>
<dbReference type="Proteomes" id="UP000694557">
    <property type="component" value="Unassembled WGS sequence"/>
</dbReference>
<dbReference type="InterPro" id="IPR001841">
    <property type="entry name" value="Znf_RING"/>
</dbReference>
<dbReference type="PROSITE" id="PS00518">
    <property type="entry name" value="ZF_RING_1"/>
    <property type="match status" value="1"/>
</dbReference>
<feature type="domain" description="RING-type" evidence="6">
    <location>
        <begin position="15"/>
        <end position="58"/>
    </location>
</feature>
<dbReference type="CDD" id="cd19769">
    <property type="entry name" value="Bbox2_TRIM16-like"/>
    <property type="match status" value="1"/>
</dbReference>
<protein>
    <recommendedName>
        <fullName evidence="10">Fish virus induced TRIM protein</fullName>
    </recommendedName>
</protein>
<dbReference type="Gene3D" id="3.30.160.60">
    <property type="entry name" value="Classic Zinc Finger"/>
    <property type="match status" value="1"/>
</dbReference>
<dbReference type="Ensembl" id="ENSOKIT00005082956.1">
    <property type="protein sequence ID" value="ENSOKIP00005077815.1"/>
    <property type="gene ID" value="ENSOKIG00005033691.1"/>
</dbReference>
<accession>A0A8C7ITB0</accession>
<dbReference type="Ensembl" id="ENSOKIT00005068895.1">
    <property type="protein sequence ID" value="ENSOKIP00005064804.1"/>
    <property type="gene ID" value="ENSOKIG00005027832.1"/>
</dbReference>
<dbReference type="Pfam" id="PF15227">
    <property type="entry name" value="zf-C3HC4_4"/>
    <property type="match status" value="1"/>
</dbReference>
<evidence type="ECO:0000256" key="1">
    <source>
        <dbReference type="ARBA" id="ARBA00022723"/>
    </source>
</evidence>
<dbReference type="Gene3D" id="4.10.830.40">
    <property type="match status" value="1"/>
</dbReference>
<evidence type="ECO:0000256" key="2">
    <source>
        <dbReference type="ARBA" id="ARBA00022771"/>
    </source>
</evidence>
<dbReference type="Pfam" id="PF00643">
    <property type="entry name" value="zf-B_box"/>
    <property type="match status" value="1"/>
</dbReference>
<keyword evidence="9" id="KW-1185">Reference proteome</keyword>
<evidence type="ECO:0000259" key="7">
    <source>
        <dbReference type="PROSITE" id="PS50119"/>
    </source>
</evidence>
<keyword evidence="1" id="KW-0479">Metal-binding</keyword>
<feature type="region of interest" description="Disordered" evidence="5">
    <location>
        <begin position="243"/>
        <end position="277"/>
    </location>
</feature>
<evidence type="ECO:0000259" key="6">
    <source>
        <dbReference type="PROSITE" id="PS50089"/>
    </source>
</evidence>
<evidence type="ECO:0000256" key="3">
    <source>
        <dbReference type="ARBA" id="ARBA00022833"/>
    </source>
</evidence>
<dbReference type="SUPFAM" id="SSF57845">
    <property type="entry name" value="B-box zinc-binding domain"/>
    <property type="match status" value="1"/>
</dbReference>